<keyword evidence="7" id="KW-0460">Magnesium</keyword>
<comment type="caution">
    <text evidence="7">Lacks conserved residue(s) required for the propagation of feature annotation.</text>
</comment>
<keyword evidence="4 7" id="KW-0418">Kinase</keyword>
<feature type="binding site" evidence="7">
    <location>
        <position position="120"/>
    </location>
    <ligand>
        <name>ATP</name>
        <dbReference type="ChEBI" id="CHEBI:30616"/>
    </ligand>
</feature>
<comment type="cofactor">
    <cofactor evidence="7">
        <name>Mg(2+)</name>
        <dbReference type="ChEBI" id="CHEBI:18420"/>
    </cofactor>
    <text evidence="7">Binds 1 Mg(2+) ion per subunit.</text>
</comment>
<keyword evidence="7" id="KW-0963">Cytoplasm</keyword>
<feature type="binding site" evidence="7">
    <location>
        <position position="82"/>
    </location>
    <ligand>
        <name>substrate</name>
    </ligand>
</feature>
<name>A0ABR7F480_9FIRM</name>
<evidence type="ECO:0000256" key="2">
    <source>
        <dbReference type="ARBA" id="ARBA00022679"/>
    </source>
</evidence>
<comment type="subunit">
    <text evidence="7">Monomer.</text>
</comment>
<dbReference type="PRINTS" id="PR01100">
    <property type="entry name" value="SHIKIMTKNASE"/>
</dbReference>
<evidence type="ECO:0000256" key="4">
    <source>
        <dbReference type="ARBA" id="ARBA00022777"/>
    </source>
</evidence>
<feature type="binding site" evidence="7">
    <location>
        <position position="37"/>
    </location>
    <ligand>
        <name>substrate</name>
    </ligand>
</feature>
<dbReference type="Proteomes" id="UP000597877">
    <property type="component" value="Unassembled WGS sequence"/>
</dbReference>
<proteinExistence type="inferred from homology"/>
<evidence type="ECO:0000256" key="3">
    <source>
        <dbReference type="ARBA" id="ARBA00022741"/>
    </source>
</evidence>
<evidence type="ECO:0000256" key="7">
    <source>
        <dbReference type="HAMAP-Rule" id="MF_00109"/>
    </source>
</evidence>
<accession>A0ABR7F480</accession>
<dbReference type="InterPro" id="IPR000623">
    <property type="entry name" value="Shikimate_kinase/TSH1"/>
</dbReference>
<keyword evidence="1 7" id="KW-0028">Amino-acid biosynthesis</keyword>
<keyword evidence="9" id="KW-1185">Reference proteome</keyword>
<dbReference type="SUPFAM" id="SSF52540">
    <property type="entry name" value="P-loop containing nucleoside triphosphate hydrolases"/>
    <property type="match status" value="1"/>
</dbReference>
<organism evidence="8 9">
    <name type="scientific">Eubacterium segne</name>
    <dbReference type="NCBI Taxonomy" id="2763045"/>
    <lineage>
        <taxon>Bacteria</taxon>
        <taxon>Bacillati</taxon>
        <taxon>Bacillota</taxon>
        <taxon>Clostridia</taxon>
        <taxon>Eubacteriales</taxon>
        <taxon>Eubacteriaceae</taxon>
        <taxon>Eubacterium</taxon>
    </lineage>
</organism>
<feature type="binding site" evidence="7">
    <location>
        <begin position="15"/>
        <end position="20"/>
    </location>
    <ligand>
        <name>ATP</name>
        <dbReference type="ChEBI" id="CHEBI:30616"/>
    </ligand>
</feature>
<comment type="similarity">
    <text evidence="7">Belongs to the shikimate kinase family.</text>
</comment>
<dbReference type="CDD" id="cd00464">
    <property type="entry name" value="SK"/>
    <property type="match status" value="1"/>
</dbReference>
<dbReference type="EC" id="2.7.1.71" evidence="7"/>
<keyword evidence="3 7" id="KW-0547">Nucleotide-binding</keyword>
<dbReference type="PANTHER" id="PTHR21087:SF16">
    <property type="entry name" value="SHIKIMATE KINASE 1, CHLOROPLASTIC"/>
    <property type="match status" value="1"/>
</dbReference>
<comment type="pathway">
    <text evidence="7">Metabolic intermediate biosynthesis; chorismate biosynthesis; chorismate from D-erythrose 4-phosphate and phosphoenolpyruvate: step 5/7.</text>
</comment>
<dbReference type="Pfam" id="PF01202">
    <property type="entry name" value="SKI"/>
    <property type="match status" value="1"/>
</dbReference>
<feature type="binding site" evidence="7">
    <location>
        <position position="137"/>
    </location>
    <ligand>
        <name>substrate</name>
    </ligand>
</feature>
<sequence length="172" mass="19099">MSKSSDNIILIGMPGVGKSTVGVVLAKVLGYSFIDSDLVIQEKTGRLLKDIIAEEGTEKFKEIENDVNKSLNTTKAIIATGGSAVYGQEAMEHFAKIGTIVYLELELNELSKRLGSLKKRGVVLKEGQTLKDLYNERTPLYEKYADIIVNEHHSTIQKTVNKIVEKLEEMKN</sequence>
<dbReference type="EMBL" id="JACOOZ010000007">
    <property type="protein sequence ID" value="MBC5668424.1"/>
    <property type="molecule type" value="Genomic_DNA"/>
</dbReference>
<keyword evidence="7" id="KW-0479">Metal-binding</keyword>
<comment type="catalytic activity">
    <reaction evidence="7">
        <text>shikimate + ATP = 3-phosphoshikimate + ADP + H(+)</text>
        <dbReference type="Rhea" id="RHEA:13121"/>
        <dbReference type="ChEBI" id="CHEBI:15378"/>
        <dbReference type="ChEBI" id="CHEBI:30616"/>
        <dbReference type="ChEBI" id="CHEBI:36208"/>
        <dbReference type="ChEBI" id="CHEBI:145989"/>
        <dbReference type="ChEBI" id="CHEBI:456216"/>
        <dbReference type="EC" id="2.7.1.71"/>
    </reaction>
</comment>
<dbReference type="InterPro" id="IPR027417">
    <property type="entry name" value="P-loop_NTPase"/>
</dbReference>
<keyword evidence="6 7" id="KW-0057">Aromatic amino acid biosynthesis</keyword>
<keyword evidence="2 7" id="KW-0808">Transferase</keyword>
<feature type="binding site" evidence="7">
    <location>
        <position position="19"/>
    </location>
    <ligand>
        <name>Mg(2+)</name>
        <dbReference type="ChEBI" id="CHEBI:18420"/>
    </ligand>
</feature>
<dbReference type="HAMAP" id="MF_00109">
    <property type="entry name" value="Shikimate_kinase"/>
    <property type="match status" value="1"/>
</dbReference>
<evidence type="ECO:0000256" key="1">
    <source>
        <dbReference type="ARBA" id="ARBA00022605"/>
    </source>
</evidence>
<dbReference type="InterPro" id="IPR031322">
    <property type="entry name" value="Shikimate/glucono_kinase"/>
</dbReference>
<comment type="subcellular location">
    <subcellularLocation>
        <location evidence="7">Cytoplasm</location>
    </subcellularLocation>
</comment>
<dbReference type="Gene3D" id="3.40.50.300">
    <property type="entry name" value="P-loop containing nucleotide triphosphate hydrolases"/>
    <property type="match status" value="1"/>
</dbReference>
<protein>
    <recommendedName>
        <fullName evidence="7">Shikimate kinase</fullName>
        <shortName evidence="7">SK</shortName>
        <ecNumber evidence="7">2.7.1.71</ecNumber>
    </recommendedName>
</protein>
<comment type="caution">
    <text evidence="8">The sequence shown here is derived from an EMBL/GenBank/DDBJ whole genome shotgun (WGS) entry which is preliminary data.</text>
</comment>
<reference evidence="8 9" key="1">
    <citation type="submission" date="2020-08" db="EMBL/GenBank/DDBJ databases">
        <title>Genome public.</title>
        <authorList>
            <person name="Liu C."/>
            <person name="Sun Q."/>
        </authorList>
    </citation>
    <scope>NUCLEOTIDE SEQUENCE [LARGE SCALE GENOMIC DNA]</scope>
    <source>
        <strain evidence="8 9">BX4</strain>
    </source>
</reference>
<keyword evidence="5 7" id="KW-0067">ATP-binding</keyword>
<dbReference type="RefSeq" id="WP_118589923.1">
    <property type="nucleotide sequence ID" value="NZ_JACOOZ010000007.1"/>
</dbReference>
<evidence type="ECO:0000256" key="6">
    <source>
        <dbReference type="ARBA" id="ARBA00023141"/>
    </source>
</evidence>
<dbReference type="GO" id="GO:0016301">
    <property type="term" value="F:kinase activity"/>
    <property type="evidence" value="ECO:0007669"/>
    <property type="project" value="UniProtKB-KW"/>
</dbReference>
<evidence type="ECO:0000256" key="5">
    <source>
        <dbReference type="ARBA" id="ARBA00022840"/>
    </source>
</evidence>
<evidence type="ECO:0000313" key="9">
    <source>
        <dbReference type="Proteomes" id="UP000597877"/>
    </source>
</evidence>
<dbReference type="PANTHER" id="PTHR21087">
    <property type="entry name" value="SHIKIMATE KINASE"/>
    <property type="match status" value="1"/>
</dbReference>
<evidence type="ECO:0000313" key="8">
    <source>
        <dbReference type="EMBL" id="MBC5668424.1"/>
    </source>
</evidence>
<gene>
    <name evidence="7" type="primary">aroK</name>
    <name evidence="8" type="ORF">H8S00_10545</name>
</gene>
<comment type="function">
    <text evidence="7">Catalyzes the specific phosphorylation of the 3-hydroxyl group of shikimic acid using ATP as a cosubstrate.</text>
</comment>